<evidence type="ECO:0000313" key="3">
    <source>
        <dbReference type="Proteomes" id="UP000241201"/>
    </source>
</evidence>
<evidence type="ECO:0000313" key="2">
    <source>
        <dbReference type="EMBL" id="PST38177.1"/>
    </source>
</evidence>
<keyword evidence="3" id="KW-1185">Reference proteome</keyword>
<dbReference type="Proteomes" id="UP000241201">
    <property type="component" value="Unassembled WGS sequence"/>
</dbReference>
<dbReference type="Pfam" id="PF13808">
    <property type="entry name" value="DDE_Tnp_1_assoc"/>
    <property type="match status" value="1"/>
</dbReference>
<dbReference type="InterPro" id="IPR032806">
    <property type="entry name" value="YbfD_N"/>
</dbReference>
<name>A0A2T3FSC1_9FIRM</name>
<dbReference type="AlphaFoldDB" id="A0A2T3FSC1"/>
<proteinExistence type="predicted"/>
<comment type="caution">
    <text evidence="2">The sequence shown here is derived from an EMBL/GenBank/DDBJ whole genome shotgun (WGS) entry which is preliminary data.</text>
</comment>
<feature type="domain" description="H repeat-associated protein N-terminal" evidence="1">
    <location>
        <begin position="12"/>
        <end position="98"/>
    </location>
</feature>
<organism evidence="2 3">
    <name type="scientific">Faecalibacillus faecis</name>
    <dbReference type="NCBI Taxonomy" id="1982628"/>
    <lineage>
        <taxon>Bacteria</taxon>
        <taxon>Bacillati</taxon>
        <taxon>Bacillota</taxon>
        <taxon>Erysipelotrichia</taxon>
        <taxon>Erysipelotrichales</taxon>
        <taxon>Coprobacillaceae</taxon>
        <taxon>Faecalibacillus</taxon>
    </lineage>
</organism>
<protein>
    <recommendedName>
        <fullName evidence="1">H repeat-associated protein N-terminal domain-containing protein</fullName>
    </recommendedName>
</protein>
<sequence length="113" mass="13701">MIKHYFPNFNKLLSSVSDPRHKSYITYTQEEILFFRILSYCYHFKSMREITRELNNDHGIQTSRLLFGDELEEVPHGDTINSYLEEVSIDQLRHILREMLRELMKKNFLMDLK</sequence>
<evidence type="ECO:0000259" key="1">
    <source>
        <dbReference type="Pfam" id="PF13808"/>
    </source>
</evidence>
<gene>
    <name evidence="2" type="ORF">C7U55_10930</name>
</gene>
<reference evidence="3" key="1">
    <citation type="submission" date="2018-03" db="EMBL/GenBank/DDBJ databases">
        <title>Lachnoclostridium SNUG30370 gen.nov., sp.nov., isolated from human faeces.</title>
        <authorList>
            <person name="Seo B."/>
            <person name="Jeon K."/>
            <person name="Ko G."/>
        </authorList>
    </citation>
    <scope>NUCLEOTIDE SEQUENCE [LARGE SCALE GENOMIC DNA]</scope>
    <source>
        <strain evidence="3">SNUG30370</strain>
    </source>
</reference>
<dbReference type="EMBL" id="PYLP01000017">
    <property type="protein sequence ID" value="PST38177.1"/>
    <property type="molecule type" value="Genomic_DNA"/>
</dbReference>
<accession>A0A2T3FSC1</accession>